<feature type="compositionally biased region" description="Basic residues" evidence="1">
    <location>
        <begin position="64"/>
        <end position="73"/>
    </location>
</feature>
<comment type="caution">
    <text evidence="2">The sequence shown here is derived from an EMBL/GenBank/DDBJ whole genome shotgun (WGS) entry which is preliminary data.</text>
</comment>
<evidence type="ECO:0000256" key="1">
    <source>
        <dbReference type="SAM" id="MobiDB-lite"/>
    </source>
</evidence>
<keyword evidence="3" id="KW-1185">Reference proteome</keyword>
<organism evidence="2 3">
    <name type="scientific">Melipona bicolor</name>
    <dbReference type="NCBI Taxonomy" id="60889"/>
    <lineage>
        <taxon>Eukaryota</taxon>
        <taxon>Metazoa</taxon>
        <taxon>Ecdysozoa</taxon>
        <taxon>Arthropoda</taxon>
        <taxon>Hexapoda</taxon>
        <taxon>Insecta</taxon>
        <taxon>Pterygota</taxon>
        <taxon>Neoptera</taxon>
        <taxon>Endopterygota</taxon>
        <taxon>Hymenoptera</taxon>
        <taxon>Apocrita</taxon>
        <taxon>Aculeata</taxon>
        <taxon>Apoidea</taxon>
        <taxon>Anthophila</taxon>
        <taxon>Apidae</taxon>
        <taxon>Melipona</taxon>
    </lineage>
</organism>
<dbReference type="AlphaFoldDB" id="A0AA40KNG8"/>
<dbReference type="Proteomes" id="UP001177670">
    <property type="component" value="Unassembled WGS sequence"/>
</dbReference>
<evidence type="ECO:0000313" key="2">
    <source>
        <dbReference type="EMBL" id="KAK1126904.1"/>
    </source>
</evidence>
<name>A0AA40KNG8_9HYME</name>
<proteinExistence type="predicted"/>
<reference evidence="2" key="1">
    <citation type="submission" date="2021-10" db="EMBL/GenBank/DDBJ databases">
        <title>Melipona bicolor Genome sequencing and assembly.</title>
        <authorList>
            <person name="Araujo N.S."/>
            <person name="Arias M.C."/>
        </authorList>
    </citation>
    <scope>NUCLEOTIDE SEQUENCE</scope>
    <source>
        <strain evidence="2">USP_2M_L1-L4_2017</strain>
        <tissue evidence="2">Whole body</tissue>
    </source>
</reference>
<sequence length="73" mass="8136">GETSCVKFRQNAETAGNSYNALVPASNTARLKKNGRHWSPEGEGDFVVLEFGQAEKSEKNSSSGKRKWNRRHV</sequence>
<evidence type="ECO:0000313" key="3">
    <source>
        <dbReference type="Proteomes" id="UP001177670"/>
    </source>
</evidence>
<dbReference type="EMBL" id="JAHYIQ010000013">
    <property type="protein sequence ID" value="KAK1126904.1"/>
    <property type="molecule type" value="Genomic_DNA"/>
</dbReference>
<protein>
    <submittedName>
        <fullName evidence="2">Uncharacterized protein</fullName>
    </submittedName>
</protein>
<accession>A0AA40KNG8</accession>
<feature type="region of interest" description="Disordered" evidence="1">
    <location>
        <begin position="54"/>
        <end position="73"/>
    </location>
</feature>
<feature type="non-terminal residue" evidence="2">
    <location>
        <position position="1"/>
    </location>
</feature>
<gene>
    <name evidence="2" type="ORF">K0M31_004525</name>
</gene>